<evidence type="ECO:0000256" key="1">
    <source>
        <dbReference type="ARBA" id="ARBA00004123"/>
    </source>
</evidence>
<evidence type="ECO:0000256" key="6">
    <source>
        <dbReference type="ARBA" id="ARBA00023242"/>
    </source>
</evidence>
<dbReference type="FunCoup" id="A0A2I4AVJ0">
    <property type="interactions" value="22"/>
</dbReference>
<dbReference type="OrthoDB" id="4748970at2759"/>
<sequence>MASPTPAAMNPPHVTEERAVFTQLKPVRMSAADGAEDASVFEDAKPGVRISANALTPAGLQAHLELDKYLPQVSSPLLPDSSDLDKKCRRESASVVDEYFSEDKPVAPYTFNINLILPNTTHLRTGLYRPTHPQTLTPQQIKTEPGLEVPCSLPAGTQALPDFTSVFSVPPAVNSVFIKPEMSPEGRSVAAQQQQTSLDTELHIGPPPPQPQVYHMPISSSDLPLSLSHSSPSVPGSATGRTMLTLGAGSLPTTPGSYLIPEPQLQAQQHDAYYQVQQSAAAQHTAPHSLPPSPPNSQPGSPDGQAKLLNLASQAPPPYQQRLEGMKVTGLSPHALLMTHGQGVLTGPKYNRRNNPELEKRRIHFCDYPGCSKVYTKSSHLKAHQRTHTGEKPYHCTWENCDWRFARSDELTRHYRKHTGAKPFKCIACSRCFSRSDHLALHMKRHQN</sequence>
<dbReference type="PROSITE" id="PS50157">
    <property type="entry name" value="ZINC_FINGER_C2H2_2"/>
    <property type="match status" value="3"/>
</dbReference>
<dbReference type="GO" id="GO:0000978">
    <property type="term" value="F:RNA polymerase II cis-regulatory region sequence-specific DNA binding"/>
    <property type="evidence" value="ECO:0007669"/>
    <property type="project" value="TreeGrafter"/>
</dbReference>
<dbReference type="SMART" id="SM00355">
    <property type="entry name" value="ZnF_C2H2"/>
    <property type="match status" value="3"/>
</dbReference>
<dbReference type="PANTHER" id="PTHR23235:SF77">
    <property type="entry name" value="KRUEPPEL-LIKE FACTOR 7"/>
    <property type="match status" value="1"/>
</dbReference>
<dbReference type="FunFam" id="3.30.160.60:FF:000018">
    <property type="entry name" value="Krueppel-like factor 15"/>
    <property type="match status" value="1"/>
</dbReference>
<organism evidence="10 11">
    <name type="scientific">Austrofundulus limnaeus</name>
    <name type="common">Annual killifish</name>
    <dbReference type="NCBI Taxonomy" id="52670"/>
    <lineage>
        <taxon>Eukaryota</taxon>
        <taxon>Metazoa</taxon>
        <taxon>Chordata</taxon>
        <taxon>Craniata</taxon>
        <taxon>Vertebrata</taxon>
        <taxon>Euteleostomi</taxon>
        <taxon>Actinopterygii</taxon>
        <taxon>Neopterygii</taxon>
        <taxon>Teleostei</taxon>
        <taxon>Neoteleostei</taxon>
        <taxon>Acanthomorphata</taxon>
        <taxon>Ovalentaria</taxon>
        <taxon>Atherinomorphae</taxon>
        <taxon>Cyprinodontiformes</taxon>
        <taxon>Rivulidae</taxon>
        <taxon>Austrofundulus</taxon>
    </lineage>
</organism>
<feature type="domain" description="C2H2-type" evidence="9">
    <location>
        <begin position="364"/>
        <end position="393"/>
    </location>
</feature>
<accession>A0A2I4AVJ0</accession>
<reference evidence="11" key="1">
    <citation type="submission" date="2025-08" db="UniProtKB">
        <authorList>
            <consortium name="RefSeq"/>
        </authorList>
    </citation>
    <scope>IDENTIFICATION</scope>
</reference>
<evidence type="ECO:0000256" key="3">
    <source>
        <dbReference type="ARBA" id="ARBA00022737"/>
    </source>
</evidence>
<dbReference type="InParanoid" id="A0A2I4AVJ0"/>
<dbReference type="RefSeq" id="XP_013859508.1">
    <property type="nucleotide sequence ID" value="XM_014004054.1"/>
</dbReference>
<keyword evidence="10" id="KW-1185">Reference proteome</keyword>
<evidence type="ECO:0000256" key="8">
    <source>
        <dbReference type="SAM" id="MobiDB-lite"/>
    </source>
</evidence>
<feature type="region of interest" description="Disordered" evidence="8">
    <location>
        <begin position="269"/>
        <end position="308"/>
    </location>
</feature>
<proteinExistence type="predicted"/>
<feature type="domain" description="C2H2-type" evidence="9">
    <location>
        <begin position="424"/>
        <end position="448"/>
    </location>
</feature>
<feature type="compositionally biased region" description="Low complexity" evidence="8">
    <location>
        <begin position="272"/>
        <end position="283"/>
    </location>
</feature>
<dbReference type="PANTHER" id="PTHR23235">
    <property type="entry name" value="KRUEPPEL-LIKE TRANSCRIPTION FACTOR"/>
    <property type="match status" value="1"/>
</dbReference>
<keyword evidence="4 7" id="KW-0863">Zinc-finger</keyword>
<dbReference type="CTD" id="562670"/>
<gene>
    <name evidence="11" type="primary">klf5l</name>
</gene>
<evidence type="ECO:0000313" key="10">
    <source>
        <dbReference type="Proteomes" id="UP000192220"/>
    </source>
</evidence>
<evidence type="ECO:0000259" key="9">
    <source>
        <dbReference type="PROSITE" id="PS50157"/>
    </source>
</evidence>
<dbReference type="GO" id="GO:0005634">
    <property type="term" value="C:nucleus"/>
    <property type="evidence" value="ECO:0007669"/>
    <property type="project" value="UniProtKB-SubCell"/>
</dbReference>
<feature type="region of interest" description="Disordered" evidence="8">
    <location>
        <begin position="184"/>
        <end position="249"/>
    </location>
</feature>
<keyword evidence="2" id="KW-0479">Metal-binding</keyword>
<dbReference type="CDD" id="cd21579">
    <property type="entry name" value="KLF5_N"/>
    <property type="match status" value="1"/>
</dbReference>
<dbReference type="GO" id="GO:0000981">
    <property type="term" value="F:DNA-binding transcription factor activity, RNA polymerase II-specific"/>
    <property type="evidence" value="ECO:0007669"/>
    <property type="project" value="TreeGrafter"/>
</dbReference>
<dbReference type="Proteomes" id="UP000192220">
    <property type="component" value="Unplaced"/>
</dbReference>
<comment type="subcellular location">
    <subcellularLocation>
        <location evidence="1">Nucleus</location>
    </subcellularLocation>
</comment>
<feature type="compositionally biased region" description="Polar residues" evidence="8">
    <location>
        <begin position="190"/>
        <end position="199"/>
    </location>
</feature>
<dbReference type="AlphaFoldDB" id="A0A2I4AVJ0"/>
<dbReference type="PROSITE" id="PS00028">
    <property type="entry name" value="ZINC_FINGER_C2H2_1"/>
    <property type="match status" value="3"/>
</dbReference>
<dbReference type="FunFam" id="3.30.160.60:FF:000624">
    <property type="entry name" value="zinc finger protein 697"/>
    <property type="match status" value="1"/>
</dbReference>
<dbReference type="Gene3D" id="3.30.160.60">
    <property type="entry name" value="Classic Zinc Finger"/>
    <property type="match status" value="3"/>
</dbReference>
<dbReference type="SUPFAM" id="SSF57667">
    <property type="entry name" value="beta-beta-alpha zinc fingers"/>
    <property type="match status" value="2"/>
</dbReference>
<evidence type="ECO:0000256" key="2">
    <source>
        <dbReference type="ARBA" id="ARBA00022723"/>
    </source>
</evidence>
<keyword evidence="5" id="KW-0862">Zinc</keyword>
<evidence type="ECO:0000256" key="5">
    <source>
        <dbReference type="ARBA" id="ARBA00022833"/>
    </source>
</evidence>
<dbReference type="InterPro" id="IPR036236">
    <property type="entry name" value="Znf_C2H2_sf"/>
</dbReference>
<feature type="domain" description="C2H2-type" evidence="9">
    <location>
        <begin position="394"/>
        <end position="423"/>
    </location>
</feature>
<protein>
    <submittedName>
        <fullName evidence="11">Kruppel-like factor 5 like</fullName>
    </submittedName>
</protein>
<feature type="compositionally biased region" description="Low complexity" evidence="8">
    <location>
        <begin position="219"/>
        <end position="237"/>
    </location>
</feature>
<dbReference type="KEGG" id="alim:106514658"/>
<evidence type="ECO:0000256" key="7">
    <source>
        <dbReference type="PROSITE-ProRule" id="PRU00042"/>
    </source>
</evidence>
<keyword evidence="3" id="KW-0677">Repeat</keyword>
<dbReference type="STRING" id="52670.A0A2I4AVJ0"/>
<name>A0A2I4AVJ0_AUSLI</name>
<evidence type="ECO:0000313" key="11">
    <source>
        <dbReference type="RefSeq" id="XP_013859508.1"/>
    </source>
</evidence>
<keyword evidence="6" id="KW-0539">Nucleus</keyword>
<dbReference type="InterPro" id="IPR013087">
    <property type="entry name" value="Znf_C2H2_type"/>
</dbReference>
<dbReference type="Pfam" id="PF00096">
    <property type="entry name" value="zf-C2H2"/>
    <property type="match status" value="2"/>
</dbReference>
<evidence type="ECO:0000256" key="4">
    <source>
        <dbReference type="ARBA" id="ARBA00022771"/>
    </source>
</evidence>
<dbReference type="FunFam" id="3.30.160.60:FF:000021">
    <property type="entry name" value="Basic krueppel-like factor 3"/>
    <property type="match status" value="1"/>
</dbReference>
<dbReference type="GO" id="GO:0008270">
    <property type="term" value="F:zinc ion binding"/>
    <property type="evidence" value="ECO:0007669"/>
    <property type="project" value="UniProtKB-KW"/>
</dbReference>